<gene>
    <name evidence="1" type="ORF">HD596_002496</name>
</gene>
<dbReference type="Proteomes" id="UP000579153">
    <property type="component" value="Unassembled WGS sequence"/>
</dbReference>
<sequence>MGRPGAPDGALLTYARGCWGSWWRFGRWGVGDFLGLR</sequence>
<proteinExistence type="predicted"/>
<dbReference type="AlphaFoldDB" id="A0A7W9G222"/>
<name>A0A7W9G222_9ACTN</name>
<comment type="caution">
    <text evidence="1">The sequence shown here is derived from an EMBL/GenBank/DDBJ whole genome shotgun (WGS) entry which is preliminary data.</text>
</comment>
<organism evidence="1 2">
    <name type="scientific">Nonomuraea jabiensis</name>
    <dbReference type="NCBI Taxonomy" id="882448"/>
    <lineage>
        <taxon>Bacteria</taxon>
        <taxon>Bacillati</taxon>
        <taxon>Actinomycetota</taxon>
        <taxon>Actinomycetes</taxon>
        <taxon>Streptosporangiales</taxon>
        <taxon>Streptosporangiaceae</taxon>
        <taxon>Nonomuraea</taxon>
    </lineage>
</organism>
<accession>A0A7W9G222</accession>
<evidence type="ECO:0000313" key="2">
    <source>
        <dbReference type="Proteomes" id="UP000579153"/>
    </source>
</evidence>
<protein>
    <submittedName>
        <fullName evidence="1">Uncharacterized protein</fullName>
    </submittedName>
</protein>
<dbReference type="EMBL" id="JACHMB010000001">
    <property type="protein sequence ID" value="MBB5775740.1"/>
    <property type="molecule type" value="Genomic_DNA"/>
</dbReference>
<keyword evidence="2" id="KW-1185">Reference proteome</keyword>
<reference evidence="1 2" key="1">
    <citation type="submission" date="2020-08" db="EMBL/GenBank/DDBJ databases">
        <title>Sequencing the genomes of 1000 actinobacteria strains.</title>
        <authorList>
            <person name="Klenk H.-P."/>
        </authorList>
    </citation>
    <scope>NUCLEOTIDE SEQUENCE [LARGE SCALE GENOMIC DNA]</scope>
    <source>
        <strain evidence="1 2">DSM 45507</strain>
    </source>
</reference>
<evidence type="ECO:0000313" key="1">
    <source>
        <dbReference type="EMBL" id="MBB5775740.1"/>
    </source>
</evidence>